<sequence length="98" mass="11386">MNEIRMTPEELDRSITDYKNSAHEINQLLTKMERRQQELKSQWKGQASEGFDSQFHALKPKVKQFEQLLIEISGQLGKTKDAIIDHDQRLSQNFGLNG</sequence>
<dbReference type="AlphaFoldDB" id="I8U9Z1"/>
<keyword evidence="2" id="KW-0175">Coiled coil</keyword>
<evidence type="ECO:0000313" key="4">
    <source>
        <dbReference type="Proteomes" id="UP000004080"/>
    </source>
</evidence>
<gene>
    <name evidence="3" type="ORF">A374_18811</name>
</gene>
<dbReference type="Gene3D" id="1.10.287.1060">
    <property type="entry name" value="ESAT-6-like"/>
    <property type="match status" value="1"/>
</dbReference>
<evidence type="ECO:0000313" key="3">
    <source>
        <dbReference type="EMBL" id="EIT83770.1"/>
    </source>
</evidence>
<name>I8U9Z1_9BACL</name>
<dbReference type="Pfam" id="PF06013">
    <property type="entry name" value="WXG100"/>
    <property type="match status" value="1"/>
</dbReference>
<dbReference type="InterPro" id="IPR010310">
    <property type="entry name" value="T7SS_ESAT-6-like"/>
</dbReference>
<organism evidence="3 4">
    <name type="scientific">Fictibacillus macauensis ZFHKF-1</name>
    <dbReference type="NCBI Taxonomy" id="1196324"/>
    <lineage>
        <taxon>Bacteria</taxon>
        <taxon>Bacillati</taxon>
        <taxon>Bacillota</taxon>
        <taxon>Bacilli</taxon>
        <taxon>Bacillales</taxon>
        <taxon>Fictibacillaceae</taxon>
        <taxon>Fictibacillus</taxon>
    </lineage>
</organism>
<dbReference type="InterPro" id="IPR036689">
    <property type="entry name" value="ESAT-6-like_sf"/>
</dbReference>
<proteinExistence type="inferred from homology"/>
<protein>
    <recommendedName>
        <fullName evidence="1">ESAT-6-like protein</fullName>
    </recommendedName>
</protein>
<keyword evidence="4" id="KW-1185">Reference proteome</keyword>
<dbReference type="EMBL" id="AKKV01000046">
    <property type="protein sequence ID" value="EIT83770.1"/>
    <property type="molecule type" value="Genomic_DNA"/>
</dbReference>
<reference evidence="3 4" key="1">
    <citation type="journal article" date="2012" name="J. Bacteriol.">
        <title>Genome of Bacillus macauensis ZFHKF-1, a Long-Chain-Forming Bacterium.</title>
        <authorList>
            <person name="Cai L."/>
            <person name="Zhang T."/>
        </authorList>
    </citation>
    <scope>NUCLEOTIDE SEQUENCE [LARGE SCALE GENOMIC DNA]</scope>
    <source>
        <strain evidence="3 4">ZFHKF-1</strain>
    </source>
</reference>
<dbReference type="Proteomes" id="UP000004080">
    <property type="component" value="Unassembled WGS sequence"/>
</dbReference>
<dbReference type="SUPFAM" id="SSF140453">
    <property type="entry name" value="EsxAB dimer-like"/>
    <property type="match status" value="1"/>
</dbReference>
<evidence type="ECO:0000256" key="2">
    <source>
        <dbReference type="SAM" id="Coils"/>
    </source>
</evidence>
<accession>I8U9Z1</accession>
<comment type="similarity">
    <text evidence="1">Belongs to the WXG100 family.</text>
</comment>
<dbReference type="NCBIfam" id="TIGR03930">
    <property type="entry name" value="WXG100_ESAT6"/>
    <property type="match status" value="1"/>
</dbReference>
<dbReference type="RefSeq" id="WP_007203829.1">
    <property type="nucleotide sequence ID" value="NZ_AKKV01000046.1"/>
</dbReference>
<dbReference type="PATRIC" id="fig|1196324.3.peg.3830"/>
<comment type="caution">
    <text evidence="3">The sequence shown here is derived from an EMBL/GenBank/DDBJ whole genome shotgun (WGS) entry which is preliminary data.</text>
</comment>
<dbReference type="OrthoDB" id="4978934at2"/>
<evidence type="ECO:0000256" key="1">
    <source>
        <dbReference type="RuleBase" id="RU362001"/>
    </source>
</evidence>
<feature type="coiled-coil region" evidence="2">
    <location>
        <begin position="15"/>
        <end position="42"/>
    </location>
</feature>
<dbReference type="eggNOG" id="COG4842">
    <property type="taxonomic scope" value="Bacteria"/>
</dbReference>
<dbReference type="STRING" id="1196324.A374_18811"/>